<dbReference type="Proteomes" id="UP000661507">
    <property type="component" value="Unassembled WGS sequence"/>
</dbReference>
<proteinExistence type="predicted"/>
<sequence>MAAWQSVSWAQNRGRRARLNAAAAMPAEILGKAPRCHTVQLSDDGVVGKANGMVLRSSIAAARETRILIRISRKVGRYQTTFGAASIQRQYISRACVAKRPICMSRPL</sequence>
<comment type="caution">
    <text evidence="1">The sequence shown here is derived from an EMBL/GenBank/DDBJ whole genome shotgun (WGS) entry which is preliminary data.</text>
</comment>
<gene>
    <name evidence="1" type="ORF">GCM10011320_43110</name>
</gene>
<reference evidence="1" key="1">
    <citation type="journal article" date="2014" name="Int. J. Syst. Evol. Microbiol.">
        <title>Complete genome sequence of Corynebacterium casei LMG S-19264T (=DSM 44701T), isolated from a smear-ripened cheese.</title>
        <authorList>
            <consortium name="US DOE Joint Genome Institute (JGI-PGF)"/>
            <person name="Walter F."/>
            <person name="Albersmeier A."/>
            <person name="Kalinowski J."/>
            <person name="Ruckert C."/>
        </authorList>
    </citation>
    <scope>NUCLEOTIDE SEQUENCE</scope>
    <source>
        <strain evidence="1">CGMCC 1.3617</strain>
    </source>
</reference>
<keyword evidence="2" id="KW-1185">Reference proteome</keyword>
<name>A0A917KW71_9PROT</name>
<evidence type="ECO:0000313" key="1">
    <source>
        <dbReference type="EMBL" id="GGJ31077.1"/>
    </source>
</evidence>
<dbReference type="AlphaFoldDB" id="A0A917KW71"/>
<reference evidence="1" key="2">
    <citation type="submission" date="2020-09" db="EMBL/GenBank/DDBJ databases">
        <authorList>
            <person name="Sun Q."/>
            <person name="Zhou Y."/>
        </authorList>
    </citation>
    <scope>NUCLEOTIDE SEQUENCE</scope>
    <source>
        <strain evidence="1">CGMCC 1.3617</strain>
    </source>
</reference>
<organism evidence="1 2">
    <name type="scientific">Neoroseomonas lacus</name>
    <dbReference type="NCBI Taxonomy" id="287609"/>
    <lineage>
        <taxon>Bacteria</taxon>
        <taxon>Pseudomonadati</taxon>
        <taxon>Pseudomonadota</taxon>
        <taxon>Alphaproteobacteria</taxon>
        <taxon>Acetobacterales</taxon>
        <taxon>Acetobacteraceae</taxon>
        <taxon>Neoroseomonas</taxon>
    </lineage>
</organism>
<protein>
    <submittedName>
        <fullName evidence="1">Uncharacterized protein</fullName>
    </submittedName>
</protein>
<accession>A0A917KW71</accession>
<dbReference type="EMBL" id="BMKW01000011">
    <property type="protein sequence ID" value="GGJ31077.1"/>
    <property type="molecule type" value="Genomic_DNA"/>
</dbReference>
<evidence type="ECO:0000313" key="2">
    <source>
        <dbReference type="Proteomes" id="UP000661507"/>
    </source>
</evidence>